<protein>
    <recommendedName>
        <fullName evidence="5">Zn(2)-C6 fungal-type domain-containing protein</fullName>
    </recommendedName>
</protein>
<evidence type="ECO:0000313" key="3">
    <source>
        <dbReference type="EMBL" id="SPO06980.1"/>
    </source>
</evidence>
<keyword evidence="1" id="KW-0539">Nucleus</keyword>
<dbReference type="Proteomes" id="UP001187682">
    <property type="component" value="Unassembled WGS sequence"/>
</dbReference>
<feature type="compositionally biased region" description="Polar residues" evidence="2">
    <location>
        <begin position="68"/>
        <end position="89"/>
    </location>
</feature>
<comment type="caution">
    <text evidence="3">The sequence shown here is derived from an EMBL/GenBank/DDBJ whole genome shotgun (WGS) entry which is preliminary data.</text>
</comment>
<dbReference type="GO" id="GO:0000981">
    <property type="term" value="F:DNA-binding transcription factor activity, RNA polymerase II-specific"/>
    <property type="evidence" value="ECO:0007669"/>
    <property type="project" value="InterPro"/>
</dbReference>
<name>A0AAE8N653_9PEZI</name>
<evidence type="ECO:0008006" key="5">
    <source>
        <dbReference type="Google" id="ProtNLM"/>
    </source>
</evidence>
<reference evidence="3" key="1">
    <citation type="submission" date="2018-03" db="EMBL/GenBank/DDBJ databases">
        <authorList>
            <person name="Guldener U."/>
        </authorList>
    </citation>
    <scope>NUCLEOTIDE SEQUENCE</scope>
</reference>
<dbReference type="CDD" id="cd00067">
    <property type="entry name" value="GAL4"/>
    <property type="match status" value="1"/>
</dbReference>
<feature type="compositionally biased region" description="Polar residues" evidence="2">
    <location>
        <begin position="183"/>
        <end position="201"/>
    </location>
</feature>
<dbReference type="PANTHER" id="PTHR37534:SF4">
    <property type="entry name" value="ZN(II)2CYS6 TRANSCRIPTION FACTOR (EUROFUNG)"/>
    <property type="match status" value="1"/>
</dbReference>
<feature type="region of interest" description="Disordered" evidence="2">
    <location>
        <begin position="64"/>
        <end position="92"/>
    </location>
</feature>
<proteinExistence type="predicted"/>
<dbReference type="EMBL" id="ONZQ02000018">
    <property type="protein sequence ID" value="SPO06980.1"/>
    <property type="molecule type" value="Genomic_DNA"/>
</dbReference>
<dbReference type="GO" id="GO:0005634">
    <property type="term" value="C:nucleus"/>
    <property type="evidence" value="ECO:0007669"/>
    <property type="project" value="TreeGrafter"/>
</dbReference>
<sequence length="568" mass="62440">MCVQPHRDEGKPRCQRCVSGGFECQYGTRLSFLDKNAITPSQGGQQSPAPAPSYRKVQFVSDALPQRQDPTTARRSSASPPDTFGQQSPRLEPERLLTSRLSNAHTTEVPFVASPPPLDHDTQADSPEGFTPTVGYEIALDALLSLGADKSGPAITQTYAPQPPFSPPERSLPSVDHVGANGISNSHVNRSTEPTTESLEISNAPGFSDHQILGLLRYYRYEVAPWLDICDLGQSFGILVPCLASVSKPVLYSVLNLTASLTGQAIECERQGDVQDHPAVDSDSFVSQLLEEDISTRLICRVLAGSKQILSNELGASSYELLDEILELFSSPPMPFPNHPTNMTLYYLILRLDLSSSLVSGQPPRVPLYTPHDFPFGQRSPLASKVFTSTSEILVLLAQTMTLIFGAHDTTHGETRVEKWTSLLEGLGTWFTNRCQEFTPMVEVDGKQDAFPTLLFTNGAGLLANQIYHTAMLLMLQNRPRTIKLPGVRMSSAMSSLWHARRVCGIALANDSRECWDPSLVASFVVASRGMTHSAQHLLLLNKLREIGRLTGWKVDHYRAVLMEEWGV</sequence>
<dbReference type="InterPro" id="IPR001138">
    <property type="entry name" value="Zn2Cys6_DnaBD"/>
</dbReference>
<organism evidence="3 4">
    <name type="scientific">Cephalotrichum gorgonifer</name>
    <dbReference type="NCBI Taxonomy" id="2041049"/>
    <lineage>
        <taxon>Eukaryota</taxon>
        <taxon>Fungi</taxon>
        <taxon>Dikarya</taxon>
        <taxon>Ascomycota</taxon>
        <taxon>Pezizomycotina</taxon>
        <taxon>Sordariomycetes</taxon>
        <taxon>Hypocreomycetidae</taxon>
        <taxon>Microascales</taxon>
        <taxon>Microascaceae</taxon>
        <taxon>Cephalotrichum</taxon>
    </lineage>
</organism>
<gene>
    <name evidence="3" type="ORF">DNG_09674</name>
</gene>
<dbReference type="GO" id="GO:0008270">
    <property type="term" value="F:zinc ion binding"/>
    <property type="evidence" value="ECO:0007669"/>
    <property type="project" value="InterPro"/>
</dbReference>
<evidence type="ECO:0000256" key="2">
    <source>
        <dbReference type="SAM" id="MobiDB-lite"/>
    </source>
</evidence>
<evidence type="ECO:0000313" key="4">
    <source>
        <dbReference type="Proteomes" id="UP001187682"/>
    </source>
</evidence>
<dbReference type="PANTHER" id="PTHR37534">
    <property type="entry name" value="TRANSCRIPTIONAL ACTIVATOR PROTEIN UGA3"/>
    <property type="match status" value="1"/>
</dbReference>
<dbReference type="AlphaFoldDB" id="A0AAE8N653"/>
<evidence type="ECO:0000256" key="1">
    <source>
        <dbReference type="ARBA" id="ARBA00023242"/>
    </source>
</evidence>
<accession>A0AAE8N653</accession>
<feature type="region of interest" description="Disordered" evidence="2">
    <location>
        <begin position="183"/>
        <end position="202"/>
    </location>
</feature>
<dbReference type="GO" id="GO:0045944">
    <property type="term" value="P:positive regulation of transcription by RNA polymerase II"/>
    <property type="evidence" value="ECO:0007669"/>
    <property type="project" value="TreeGrafter"/>
</dbReference>
<keyword evidence="4" id="KW-1185">Reference proteome</keyword>
<feature type="region of interest" description="Disordered" evidence="2">
    <location>
        <begin position="107"/>
        <end position="129"/>
    </location>
</feature>
<dbReference type="GO" id="GO:0000976">
    <property type="term" value="F:transcription cis-regulatory region binding"/>
    <property type="evidence" value="ECO:0007669"/>
    <property type="project" value="TreeGrafter"/>
</dbReference>